<keyword evidence="2" id="KW-0812">Transmembrane</keyword>
<name>A0A0B4X0G7_9HYPH</name>
<gene>
    <name evidence="3" type="ORF">RGR602_CH00909</name>
</gene>
<feature type="transmembrane region" description="Helical" evidence="2">
    <location>
        <begin position="24"/>
        <end position="44"/>
    </location>
</feature>
<keyword evidence="2" id="KW-1133">Transmembrane helix</keyword>
<dbReference type="KEGG" id="rga:RGR602_CH00909"/>
<feature type="region of interest" description="Disordered" evidence="1">
    <location>
        <begin position="63"/>
        <end position="91"/>
    </location>
</feature>
<organism evidence="3 4">
    <name type="scientific">Rhizobium gallicum bv. gallicum R602sp</name>
    <dbReference type="NCBI Taxonomy" id="1041138"/>
    <lineage>
        <taxon>Bacteria</taxon>
        <taxon>Pseudomonadati</taxon>
        <taxon>Pseudomonadota</taxon>
        <taxon>Alphaproteobacteria</taxon>
        <taxon>Hyphomicrobiales</taxon>
        <taxon>Rhizobiaceae</taxon>
        <taxon>Rhizobium/Agrobacterium group</taxon>
        <taxon>Rhizobium</taxon>
    </lineage>
</organism>
<reference evidence="3 4" key="1">
    <citation type="submission" date="2013-11" db="EMBL/GenBank/DDBJ databases">
        <title>Complete genome sequence of Rhizobium gallicum bv. gallicum R602.</title>
        <authorList>
            <person name="Bustos P."/>
            <person name="Santamaria R.I."/>
            <person name="Lozano L."/>
            <person name="Acosta J.L."/>
            <person name="Ormeno-Orrillo E."/>
            <person name="Rogel M.A."/>
            <person name="Romero D."/>
            <person name="Cevallos M.A."/>
            <person name="Martinez-Romero E."/>
            <person name="Gonzalez V."/>
        </authorList>
    </citation>
    <scope>NUCLEOTIDE SEQUENCE [LARGE SCALE GENOMIC DNA]</scope>
    <source>
        <strain evidence="3 4">R602</strain>
    </source>
</reference>
<protein>
    <submittedName>
        <fullName evidence="3">Uncharacterized protein</fullName>
    </submittedName>
</protein>
<evidence type="ECO:0000313" key="3">
    <source>
        <dbReference type="EMBL" id="AJD40270.1"/>
    </source>
</evidence>
<dbReference type="Proteomes" id="UP000031368">
    <property type="component" value="Chromosome"/>
</dbReference>
<evidence type="ECO:0000313" key="4">
    <source>
        <dbReference type="Proteomes" id="UP000031368"/>
    </source>
</evidence>
<proteinExistence type="predicted"/>
<dbReference type="AlphaFoldDB" id="A0A0B4X0G7"/>
<dbReference type="RefSeq" id="WP_039844121.1">
    <property type="nucleotide sequence ID" value="NZ_CP006877.1"/>
</dbReference>
<keyword evidence="4" id="KW-1185">Reference proteome</keyword>
<accession>A0A0B4X0G7</accession>
<sequence>MIFAEFYRNACGFDGYNKARRFSILIRGFLGAGGHIAAFIAVPAGDGPRLDGPSSRLGRCQSFHGGDLSGQKRHRRKPFARNGVPTGMKMV</sequence>
<dbReference type="EMBL" id="CP006877">
    <property type="protein sequence ID" value="AJD40270.1"/>
    <property type="molecule type" value="Genomic_DNA"/>
</dbReference>
<evidence type="ECO:0000256" key="2">
    <source>
        <dbReference type="SAM" id="Phobius"/>
    </source>
</evidence>
<keyword evidence="2" id="KW-0472">Membrane</keyword>
<dbReference type="HOGENOM" id="CLU_2424811_0_0_5"/>
<evidence type="ECO:0000256" key="1">
    <source>
        <dbReference type="SAM" id="MobiDB-lite"/>
    </source>
</evidence>